<dbReference type="PANTHER" id="PTHR36116">
    <property type="entry name" value="UPF0060 MEMBRANE PROTEIN YNFA"/>
    <property type="match status" value="1"/>
</dbReference>
<sequence length="108" mass="11978">MLKTLLLFFITALMELLGCFLPYMWLRQHGSVWLLPIAALCLLAFVYLLSLHPEASGRVYAAYGGVYVISALLWLRLVDKIALSFTDMLGAAVILGGVLLIIAPWQSH</sequence>
<dbReference type="RefSeq" id="WP_058305225.1">
    <property type="nucleotide sequence ID" value="NZ_CABKVG010000006.1"/>
</dbReference>
<evidence type="ECO:0000256" key="4">
    <source>
        <dbReference type="ARBA" id="ARBA00023136"/>
    </source>
</evidence>
<name>A0ABY4E6Q5_9NEIS</name>
<comment type="subcellular location">
    <subcellularLocation>
        <location evidence="5">Cell membrane</location>
        <topology evidence="5">Multi-pass membrane protein</topology>
    </subcellularLocation>
</comment>
<evidence type="ECO:0000256" key="1">
    <source>
        <dbReference type="ARBA" id="ARBA00022475"/>
    </source>
</evidence>
<keyword evidence="3 5" id="KW-1133">Transmembrane helix</keyword>
<feature type="transmembrane region" description="Helical" evidence="5">
    <location>
        <begin position="57"/>
        <end position="75"/>
    </location>
</feature>
<dbReference type="Proteomes" id="UP000832011">
    <property type="component" value="Chromosome"/>
</dbReference>
<evidence type="ECO:0000256" key="5">
    <source>
        <dbReference type="HAMAP-Rule" id="MF_00010"/>
    </source>
</evidence>
<keyword evidence="2 5" id="KW-0812">Transmembrane</keyword>
<dbReference type="HAMAP" id="MF_00010">
    <property type="entry name" value="UPF0060"/>
    <property type="match status" value="1"/>
</dbReference>
<reference evidence="6 7" key="1">
    <citation type="journal article" date="2022" name="Res Sq">
        <title>Evolution of multicellular longitudinally dividing oral cavity symbionts (Neisseriaceae).</title>
        <authorList>
            <person name="Nyongesa S."/>
            <person name="Weber P."/>
            <person name="Bernet E."/>
            <person name="Pullido F."/>
            <person name="Nieckarz M."/>
            <person name="Delaby M."/>
            <person name="Nieves C."/>
            <person name="Viehboeck T."/>
            <person name="Krause N."/>
            <person name="Rivera-Millot A."/>
            <person name="Nakamura A."/>
            <person name="Vischer N."/>
            <person name="VanNieuwenhze M."/>
            <person name="Brun Y."/>
            <person name="Cava F."/>
            <person name="Bulgheresi S."/>
            <person name="Veyrier F."/>
        </authorList>
    </citation>
    <scope>NUCLEOTIDE SEQUENCE [LARGE SCALE GENOMIC DNA]</scope>
    <source>
        <strain evidence="6 7">SN4</strain>
    </source>
</reference>
<evidence type="ECO:0000313" key="7">
    <source>
        <dbReference type="Proteomes" id="UP000832011"/>
    </source>
</evidence>
<protein>
    <submittedName>
        <fullName evidence="6">YnfA family protein</fullName>
    </submittedName>
</protein>
<evidence type="ECO:0000256" key="2">
    <source>
        <dbReference type="ARBA" id="ARBA00022692"/>
    </source>
</evidence>
<keyword evidence="1 5" id="KW-1003">Cell membrane</keyword>
<organism evidence="6 7">
    <name type="scientific">Vitreoscilla massiliensis</name>
    <dbReference type="NCBI Taxonomy" id="1689272"/>
    <lineage>
        <taxon>Bacteria</taxon>
        <taxon>Pseudomonadati</taxon>
        <taxon>Pseudomonadota</taxon>
        <taxon>Betaproteobacteria</taxon>
        <taxon>Neisseriales</taxon>
        <taxon>Neisseriaceae</taxon>
        <taxon>Vitreoscilla</taxon>
    </lineage>
</organism>
<dbReference type="EMBL" id="CP091511">
    <property type="protein sequence ID" value="UOO91003.1"/>
    <property type="molecule type" value="Genomic_DNA"/>
</dbReference>
<feature type="transmembrane region" description="Helical" evidence="5">
    <location>
        <begin position="32"/>
        <end position="51"/>
    </location>
</feature>
<proteinExistence type="inferred from homology"/>
<dbReference type="NCBIfam" id="NF002586">
    <property type="entry name" value="PRK02237.1"/>
    <property type="match status" value="1"/>
</dbReference>
<dbReference type="InterPro" id="IPR037185">
    <property type="entry name" value="EmrE-like"/>
</dbReference>
<feature type="transmembrane region" description="Helical" evidence="5">
    <location>
        <begin position="82"/>
        <end position="105"/>
    </location>
</feature>
<dbReference type="InterPro" id="IPR003844">
    <property type="entry name" value="UPF0060"/>
</dbReference>
<dbReference type="Pfam" id="PF02694">
    <property type="entry name" value="UPF0060"/>
    <property type="match status" value="1"/>
</dbReference>
<keyword evidence="4 5" id="KW-0472">Membrane</keyword>
<keyword evidence="7" id="KW-1185">Reference proteome</keyword>
<dbReference type="SUPFAM" id="SSF103481">
    <property type="entry name" value="Multidrug resistance efflux transporter EmrE"/>
    <property type="match status" value="1"/>
</dbReference>
<evidence type="ECO:0000256" key="3">
    <source>
        <dbReference type="ARBA" id="ARBA00022989"/>
    </source>
</evidence>
<gene>
    <name evidence="6" type="ORF">LVJ82_08580</name>
</gene>
<dbReference type="PANTHER" id="PTHR36116:SF1">
    <property type="entry name" value="UPF0060 MEMBRANE PROTEIN YNFA"/>
    <property type="match status" value="1"/>
</dbReference>
<evidence type="ECO:0000313" key="6">
    <source>
        <dbReference type="EMBL" id="UOO91003.1"/>
    </source>
</evidence>
<accession>A0ABY4E6Q5</accession>
<comment type="similarity">
    <text evidence="5">Belongs to the UPF0060 family.</text>
</comment>
<feature type="transmembrane region" description="Helical" evidence="5">
    <location>
        <begin position="6"/>
        <end position="25"/>
    </location>
</feature>